<dbReference type="PANTHER" id="PTHR10937">
    <property type="entry name" value="GLUCOSAMINE--FRUCTOSE-6-PHOSPHATE AMINOTRANSFERASE, ISOMERIZING"/>
    <property type="match status" value="1"/>
</dbReference>
<feature type="domain" description="SIS" evidence="2">
    <location>
        <begin position="271"/>
        <end position="415"/>
    </location>
</feature>
<dbReference type="Gene3D" id="3.40.50.10490">
    <property type="entry name" value="Glucose-6-phosphate isomerase like protein, domain 1"/>
    <property type="match status" value="2"/>
</dbReference>
<gene>
    <name evidence="3" type="primary">glmS</name>
    <name evidence="3" type="ORF">SNAT2548_LOCUS1847</name>
</gene>
<evidence type="ECO:0000313" key="4">
    <source>
        <dbReference type="Proteomes" id="UP000604046"/>
    </source>
</evidence>
<dbReference type="InterPro" id="IPR035466">
    <property type="entry name" value="GlmS/AgaS_SIS"/>
</dbReference>
<dbReference type="Proteomes" id="UP000604046">
    <property type="component" value="Unassembled WGS sequence"/>
</dbReference>
<reference evidence="3" key="1">
    <citation type="submission" date="2021-02" db="EMBL/GenBank/DDBJ databases">
        <authorList>
            <person name="Dougan E. K."/>
            <person name="Rhodes N."/>
            <person name="Thang M."/>
            <person name="Chan C."/>
        </authorList>
    </citation>
    <scope>NUCLEOTIDE SEQUENCE</scope>
</reference>
<dbReference type="GO" id="GO:0097367">
    <property type="term" value="F:carbohydrate derivative binding"/>
    <property type="evidence" value="ECO:0007669"/>
    <property type="project" value="InterPro"/>
</dbReference>
<dbReference type="Pfam" id="PF01380">
    <property type="entry name" value="SIS"/>
    <property type="match status" value="2"/>
</dbReference>
<dbReference type="InterPro" id="IPR035490">
    <property type="entry name" value="GlmS/FrlB_SIS"/>
</dbReference>
<dbReference type="AlphaFoldDB" id="A0A812HRS4"/>
<dbReference type="InterPro" id="IPR046348">
    <property type="entry name" value="SIS_dom_sf"/>
</dbReference>
<feature type="domain" description="SIS" evidence="2">
    <location>
        <begin position="79"/>
        <end position="225"/>
    </location>
</feature>
<dbReference type="GO" id="GO:0006487">
    <property type="term" value="P:protein N-linked glycosylation"/>
    <property type="evidence" value="ECO:0007669"/>
    <property type="project" value="TreeGrafter"/>
</dbReference>
<dbReference type="InterPro" id="IPR001347">
    <property type="entry name" value="SIS_dom"/>
</dbReference>
<dbReference type="EMBL" id="CAJNDS010000106">
    <property type="protein sequence ID" value="CAE6958452.1"/>
    <property type="molecule type" value="Genomic_DNA"/>
</dbReference>
<keyword evidence="1" id="KW-0677">Repeat</keyword>
<dbReference type="CDD" id="cd05008">
    <property type="entry name" value="SIS_GlmS_GlmD_1"/>
    <property type="match status" value="1"/>
</dbReference>
<dbReference type="CDD" id="cd05009">
    <property type="entry name" value="SIS_GlmS_GlmD_2"/>
    <property type="match status" value="1"/>
</dbReference>
<evidence type="ECO:0000256" key="1">
    <source>
        <dbReference type="ARBA" id="ARBA00022737"/>
    </source>
</evidence>
<organism evidence="3 4">
    <name type="scientific">Symbiodinium natans</name>
    <dbReference type="NCBI Taxonomy" id="878477"/>
    <lineage>
        <taxon>Eukaryota</taxon>
        <taxon>Sar</taxon>
        <taxon>Alveolata</taxon>
        <taxon>Dinophyceae</taxon>
        <taxon>Suessiales</taxon>
        <taxon>Symbiodiniaceae</taxon>
        <taxon>Symbiodinium</taxon>
    </lineage>
</organism>
<sequence>MAPGGEDRATSMHAPLQIADRISAKGMLSDIWETPRALRQLIKSHVQDGKIKIPGLQTPLPKCHGLGGQTPLQILAACSESQVSEKGFCNRLTVIGCGTSWHAALLAEYQIETMARIPVESQYASEFRYREPTLRTGDALVVVSMSGETTDAVEALRRVRSSPNGNSVLTIAIVNEMDSTLARECDVALDVCAGTGIGVASTKTFSATNMVFVLMSLALADECGQIAGRENLIQKLQELPDSMQEVLDKEAKPLVTDVGDRSIEIGECPLWDIGCQNVLARNFIFLGRGFNFPVALEGAMKCKELAYIHAEGYPAAEMKHGPIALIDEFMPVVVICPKADASYEKIKSNIEEVRARNGATIAITEKHNHELEQICEYVIGVPETHEYLMPLLAILPLQLLAYMMGILKGNTVDHPRGLVKSVSVKVESSPSAGYVSSH</sequence>
<proteinExistence type="predicted"/>
<dbReference type="GO" id="GO:0004360">
    <property type="term" value="F:glutamine-fructose-6-phosphate transaminase (isomerizing) activity"/>
    <property type="evidence" value="ECO:0007669"/>
    <property type="project" value="TreeGrafter"/>
</dbReference>
<evidence type="ECO:0000313" key="3">
    <source>
        <dbReference type="EMBL" id="CAE6958452.1"/>
    </source>
</evidence>
<accession>A0A812HRS4</accession>
<dbReference type="OrthoDB" id="15235at2759"/>
<dbReference type="SUPFAM" id="SSF53697">
    <property type="entry name" value="SIS domain"/>
    <property type="match status" value="1"/>
</dbReference>
<dbReference type="GO" id="GO:0046349">
    <property type="term" value="P:amino sugar biosynthetic process"/>
    <property type="evidence" value="ECO:0007669"/>
    <property type="project" value="UniProtKB-ARBA"/>
</dbReference>
<dbReference type="FunFam" id="3.40.50.10490:FF:000002">
    <property type="entry name" value="Glutamine--fructose-6-phosphate aminotransferase [isomerizing]"/>
    <property type="match status" value="1"/>
</dbReference>
<comment type="caution">
    <text evidence="3">The sequence shown here is derived from an EMBL/GenBank/DDBJ whole genome shotgun (WGS) entry which is preliminary data.</text>
</comment>
<dbReference type="GO" id="GO:0006047">
    <property type="term" value="P:UDP-N-acetylglucosamine metabolic process"/>
    <property type="evidence" value="ECO:0007669"/>
    <property type="project" value="TreeGrafter"/>
</dbReference>
<name>A0A812HRS4_9DINO</name>
<evidence type="ECO:0000259" key="2">
    <source>
        <dbReference type="PROSITE" id="PS51464"/>
    </source>
</evidence>
<dbReference type="PROSITE" id="PS51464">
    <property type="entry name" value="SIS"/>
    <property type="match status" value="2"/>
</dbReference>
<keyword evidence="4" id="KW-1185">Reference proteome</keyword>
<dbReference type="GO" id="GO:0006002">
    <property type="term" value="P:fructose 6-phosphate metabolic process"/>
    <property type="evidence" value="ECO:0007669"/>
    <property type="project" value="TreeGrafter"/>
</dbReference>
<protein>
    <submittedName>
        <fullName evidence="3">GlmS protein</fullName>
    </submittedName>
</protein>
<dbReference type="PANTHER" id="PTHR10937:SF0">
    <property type="entry name" value="GLUTAMINE--FRUCTOSE-6-PHOSPHATE TRANSAMINASE (ISOMERIZING)"/>
    <property type="match status" value="1"/>
</dbReference>